<name>A0ACC2YWH5_9PEZI</name>
<reference evidence="1" key="1">
    <citation type="submission" date="2022-10" db="EMBL/GenBank/DDBJ databases">
        <title>Culturing micro-colonial fungi from biological soil crusts in the Mojave desert and describing Neophaeococcomyces mojavensis, and introducing the new genera and species Taxawa tesnikishii.</title>
        <authorList>
            <person name="Kurbessoian T."/>
            <person name="Stajich J.E."/>
        </authorList>
    </citation>
    <scope>NUCLEOTIDE SEQUENCE</scope>
    <source>
        <strain evidence="1">JES_115</strain>
    </source>
</reference>
<keyword evidence="2" id="KW-1185">Reference proteome</keyword>
<proteinExistence type="predicted"/>
<gene>
    <name evidence="1" type="ORF">H2199_006584</name>
</gene>
<dbReference type="EMBL" id="JAPDRP010000019">
    <property type="protein sequence ID" value="KAJ9639549.1"/>
    <property type="molecule type" value="Genomic_DNA"/>
</dbReference>
<evidence type="ECO:0000313" key="1">
    <source>
        <dbReference type="EMBL" id="KAJ9639549.1"/>
    </source>
</evidence>
<dbReference type="Proteomes" id="UP001172680">
    <property type="component" value="Unassembled WGS sequence"/>
</dbReference>
<sequence length="338" mass="37195">MSAEPAFLALAAHLKRQNYTFICPTPESHGKVVAKRIQDPERQDVKNLEDLFGWSLKADRNTIDRLLSLELLKQLLEASIIIHAESEDRFKSEYRLSNLYLPHIQDGTSVPQMYYIHSAFPTTQPDAVFFGPDTYLFLDFLTQASRYLGTNPPRAVVDVCCGSGAGAIHMARSLPSSTVIGLDLNPKALALGKINAKLAGCQVDFAESDLFAAVKSREDIDLVVSNPPYIASSEGSDVPMYAAGGAEQGLALPLRIVSEGIQVLAEGGLLMIYTGLPVFYEKPGHDPFLQRIREVEGAELVAYRIIHPDMFGEELSSPPYADTGRIQVVGAVMRRMRR</sequence>
<organism evidence="1 2">
    <name type="scientific">Coniosporium tulheliwenetii</name>
    <dbReference type="NCBI Taxonomy" id="3383036"/>
    <lineage>
        <taxon>Eukaryota</taxon>
        <taxon>Fungi</taxon>
        <taxon>Dikarya</taxon>
        <taxon>Ascomycota</taxon>
        <taxon>Pezizomycotina</taxon>
        <taxon>Dothideomycetes</taxon>
        <taxon>Dothideomycetes incertae sedis</taxon>
        <taxon>Coniosporium</taxon>
    </lineage>
</organism>
<accession>A0ACC2YWH5</accession>
<evidence type="ECO:0000313" key="2">
    <source>
        <dbReference type="Proteomes" id="UP001172680"/>
    </source>
</evidence>
<protein>
    <submittedName>
        <fullName evidence="1">Uncharacterized protein</fullName>
    </submittedName>
</protein>
<comment type="caution">
    <text evidence="1">The sequence shown here is derived from an EMBL/GenBank/DDBJ whole genome shotgun (WGS) entry which is preliminary data.</text>
</comment>